<dbReference type="CDD" id="cd01670">
    <property type="entry name" value="Death"/>
    <property type="match status" value="1"/>
</dbReference>
<dbReference type="PROSITE" id="PS50017">
    <property type="entry name" value="DEATH_DOMAIN"/>
    <property type="match status" value="1"/>
</dbReference>
<gene>
    <name evidence="2" type="ORF">OFUS_LOCUS5488</name>
</gene>
<dbReference type="PROSITE" id="PS00108">
    <property type="entry name" value="PROTEIN_KINASE_ST"/>
    <property type="match status" value="1"/>
</dbReference>
<feature type="region of interest" description="Disordered" evidence="1">
    <location>
        <begin position="385"/>
        <end position="407"/>
    </location>
</feature>
<dbReference type="InterPro" id="IPR000719">
    <property type="entry name" value="Prot_kinase_dom"/>
</dbReference>
<accession>A0A8J1URQ9</accession>
<organism evidence="2 3">
    <name type="scientific">Owenia fusiformis</name>
    <name type="common">Polychaete worm</name>
    <dbReference type="NCBI Taxonomy" id="6347"/>
    <lineage>
        <taxon>Eukaryota</taxon>
        <taxon>Metazoa</taxon>
        <taxon>Spiralia</taxon>
        <taxon>Lophotrochozoa</taxon>
        <taxon>Annelida</taxon>
        <taxon>Polychaeta</taxon>
        <taxon>Sedentaria</taxon>
        <taxon>Canalipalpata</taxon>
        <taxon>Sabellida</taxon>
        <taxon>Oweniida</taxon>
        <taxon>Oweniidae</taxon>
        <taxon>Owenia</taxon>
    </lineage>
</organism>
<dbReference type="Proteomes" id="UP000749559">
    <property type="component" value="Unassembled WGS sequence"/>
</dbReference>
<dbReference type="OrthoDB" id="4062651at2759"/>
<proteinExistence type="predicted"/>
<evidence type="ECO:0000313" key="2">
    <source>
        <dbReference type="EMBL" id="CAH1778590.1"/>
    </source>
</evidence>
<evidence type="ECO:0000313" key="3">
    <source>
        <dbReference type="Proteomes" id="UP000749559"/>
    </source>
</evidence>
<dbReference type="PANTHER" id="PTHR44329">
    <property type="entry name" value="SERINE/THREONINE-PROTEIN KINASE TNNI3K-RELATED"/>
    <property type="match status" value="1"/>
</dbReference>
<dbReference type="GO" id="GO:0004706">
    <property type="term" value="F:JUN kinase kinase kinase activity"/>
    <property type="evidence" value="ECO:0007669"/>
    <property type="project" value="TreeGrafter"/>
</dbReference>
<comment type="caution">
    <text evidence="2">The sequence shown here is derived from an EMBL/GenBank/DDBJ whole genome shotgun (WGS) entry which is preliminary data.</text>
</comment>
<dbReference type="SUPFAM" id="SSF56112">
    <property type="entry name" value="Protein kinase-like (PK-like)"/>
    <property type="match status" value="1"/>
</dbReference>
<protein>
    <submittedName>
        <fullName evidence="2">Uncharacterized protein</fullName>
    </submittedName>
</protein>
<dbReference type="InterPro" id="IPR000488">
    <property type="entry name" value="Death_dom"/>
</dbReference>
<dbReference type="InterPro" id="IPR011029">
    <property type="entry name" value="DEATH-like_dom_sf"/>
</dbReference>
<dbReference type="PANTHER" id="PTHR44329:SF291">
    <property type="entry name" value="PROTEIN KINASE DOMAIN-CONTAINING PROTEIN"/>
    <property type="match status" value="1"/>
</dbReference>
<dbReference type="SUPFAM" id="SSF47986">
    <property type="entry name" value="DEATH domain"/>
    <property type="match status" value="1"/>
</dbReference>
<feature type="region of interest" description="Disordered" evidence="1">
    <location>
        <begin position="310"/>
        <end position="329"/>
    </location>
</feature>
<dbReference type="SMART" id="SM00220">
    <property type="entry name" value="S_TKc"/>
    <property type="match status" value="1"/>
</dbReference>
<dbReference type="Gene3D" id="1.10.533.10">
    <property type="entry name" value="Death Domain, Fas"/>
    <property type="match status" value="1"/>
</dbReference>
<dbReference type="GO" id="GO:0009893">
    <property type="term" value="P:positive regulation of metabolic process"/>
    <property type="evidence" value="ECO:0007669"/>
    <property type="project" value="UniProtKB-ARBA"/>
</dbReference>
<dbReference type="InterPro" id="IPR008271">
    <property type="entry name" value="Ser/Thr_kinase_AS"/>
</dbReference>
<dbReference type="PROSITE" id="PS50011">
    <property type="entry name" value="PROTEIN_KINASE_DOM"/>
    <property type="match status" value="1"/>
</dbReference>
<dbReference type="SMART" id="SM00005">
    <property type="entry name" value="DEATH"/>
    <property type="match status" value="1"/>
</dbReference>
<dbReference type="Pfam" id="PF07714">
    <property type="entry name" value="PK_Tyr_Ser-Thr"/>
    <property type="match status" value="1"/>
</dbReference>
<dbReference type="Gene3D" id="1.10.510.10">
    <property type="entry name" value="Transferase(Phosphotransferase) domain 1"/>
    <property type="match status" value="1"/>
</dbReference>
<dbReference type="GO" id="GO:1902533">
    <property type="term" value="P:positive regulation of intracellular signal transduction"/>
    <property type="evidence" value="ECO:0007669"/>
    <property type="project" value="UniProtKB-ARBA"/>
</dbReference>
<dbReference type="EMBL" id="CAIIXF020000003">
    <property type="protein sequence ID" value="CAH1778590.1"/>
    <property type="molecule type" value="Genomic_DNA"/>
</dbReference>
<feature type="compositionally biased region" description="Polar residues" evidence="1">
    <location>
        <begin position="312"/>
        <end position="324"/>
    </location>
</feature>
<keyword evidence="3" id="KW-1185">Reference proteome</keyword>
<dbReference type="InterPro" id="IPR011009">
    <property type="entry name" value="Kinase-like_dom_sf"/>
</dbReference>
<dbReference type="InterPro" id="IPR001245">
    <property type="entry name" value="Ser-Thr/Tyr_kinase_cat_dom"/>
</dbReference>
<dbReference type="GO" id="GO:0031349">
    <property type="term" value="P:positive regulation of defense response"/>
    <property type="evidence" value="ECO:0007669"/>
    <property type="project" value="UniProtKB-ARBA"/>
</dbReference>
<dbReference type="InterPro" id="IPR051681">
    <property type="entry name" value="Ser/Thr_Kinases-Pseudokinases"/>
</dbReference>
<sequence>MANVDRLKIFAQDDVVNTKWLASGGFGSVYDGKVKSMHQRVAIKVLKSNDGENLSKSQVESLKSEASHLYNARHPNVVHIFGIVLEPDYYALVMEFCSHGSLRNLLYTIGSDFPLPLKYRILYQVAKAMHFLHQMEPVILHLDLKAGNVLLNEYCEVKICDFGLAQTQRQITSTNENSAEMYSTITHMSPQQLENPKRIQSKEDDVFSFGIFMWEVITGKEPYENNAPHEILVGVVSLDLRPNEKFLPDASTDNNLLSVYKLMKECYADDPTKRPNFDECTTQLEEVYENYHDDATSSATWVMDQVKKLKASGSNPTPQQSNTSIEKEQPLARNVKLDAATEPKFNQPQPRVSEVLYNAPQASQVRGQAPGVKGQAVVFGLDQYDGGAEPQKQKRTAPSPGGNSMSVNISNCNNVMVGSSNVMNVTSHGTSGPPRSSPTVTVKDRNYKLTDRDLNRIAKHVGAEWKTFGRKLGIDDMKLDYIEIDHSSYGLQEQVFQMLRKWKELGLAKAGTLLDACIQLGRGDIIEKAGLAS</sequence>
<reference evidence="2" key="1">
    <citation type="submission" date="2022-03" db="EMBL/GenBank/DDBJ databases">
        <authorList>
            <person name="Martin C."/>
        </authorList>
    </citation>
    <scope>NUCLEOTIDE SEQUENCE</scope>
</reference>
<name>A0A8J1URQ9_OWEFU</name>
<dbReference type="AlphaFoldDB" id="A0A8J1URQ9"/>
<dbReference type="Pfam" id="PF00531">
    <property type="entry name" value="Death"/>
    <property type="match status" value="1"/>
</dbReference>
<evidence type="ECO:0000256" key="1">
    <source>
        <dbReference type="SAM" id="MobiDB-lite"/>
    </source>
</evidence>
<dbReference type="GO" id="GO:0005524">
    <property type="term" value="F:ATP binding"/>
    <property type="evidence" value="ECO:0007669"/>
    <property type="project" value="InterPro"/>
</dbReference>